<feature type="transmembrane region" description="Helical" evidence="5">
    <location>
        <begin position="294"/>
        <end position="309"/>
    </location>
</feature>
<feature type="region of interest" description="Disordered" evidence="4">
    <location>
        <begin position="563"/>
        <end position="585"/>
    </location>
</feature>
<keyword evidence="5" id="KW-0472">Membrane</keyword>
<dbReference type="InterPro" id="IPR050482">
    <property type="entry name" value="Sensor_HK_TwoCompSys"/>
</dbReference>
<proteinExistence type="predicted"/>
<feature type="domain" description="Signal transduction histidine kinase subgroup 3 dimerisation and phosphoacceptor" evidence="6">
    <location>
        <begin position="381"/>
        <end position="435"/>
    </location>
</feature>
<dbReference type="InParanoid" id="A0A1I5HEZ6"/>
<dbReference type="STRING" id="1993.SAMN04489713_106176"/>
<dbReference type="InterPro" id="IPR011712">
    <property type="entry name" value="Sig_transdc_His_kin_sub3_dim/P"/>
</dbReference>
<reference evidence="7 8" key="1">
    <citation type="submission" date="2016-10" db="EMBL/GenBank/DDBJ databases">
        <authorList>
            <person name="de Groot N.N."/>
        </authorList>
    </citation>
    <scope>NUCLEOTIDE SEQUENCE [LARGE SCALE GENOMIC DNA]</scope>
    <source>
        <strain evidence="7 8">DSM 43067</strain>
    </source>
</reference>
<feature type="transmembrane region" description="Helical" evidence="5">
    <location>
        <begin position="240"/>
        <end position="259"/>
    </location>
</feature>
<protein>
    <submittedName>
        <fullName evidence="7">Two-component system, NarL family, sensor histidine kinase DesK</fullName>
    </submittedName>
</protein>
<feature type="transmembrane region" description="Helical" evidence="5">
    <location>
        <begin position="339"/>
        <end position="360"/>
    </location>
</feature>
<organism evidence="7 8">
    <name type="scientific">Actinomadura madurae</name>
    <dbReference type="NCBI Taxonomy" id="1993"/>
    <lineage>
        <taxon>Bacteria</taxon>
        <taxon>Bacillati</taxon>
        <taxon>Actinomycetota</taxon>
        <taxon>Actinomycetes</taxon>
        <taxon>Streptosporangiales</taxon>
        <taxon>Thermomonosporaceae</taxon>
        <taxon>Actinomadura</taxon>
    </lineage>
</organism>
<sequence>MVTAVIAAVLVGLVVSPDGPVPDPAAVAMLVLQLVHCLPRTRRFRDRFGAWTLAAQVLLLPLGGPAGFLGASLLLMLPRPVRGPLFAVVVAAAGSLNTGSLYSCLNAMGNALCQGLLVYALTRLSDLRDELATTRGELAARSVAMERARVSDALEDALGTALSEIIRLAAEGRAEGVLERARAARAEVRRAPEPPAPAPLPPPGDLTPRTALPIIVIGHLWYPVIAVIYLVSAAPPPTLLALYIADIIAVVGLQVYHVLPRPPGAPPRHAVWTLPAQALLATAALFAPDRPYPQLMWLAGGAVLVILAARPGRAWTLFTGYVALVPATLLVRGDDGAGAALWTIETAGGALMFYGLALLTRLVHEIAETRAALALTAVAQERRRIARDVHDLLGAGLWAIMLKADLATRDPGAADEALADAASAARSALGDLRAIPGDDTGRLSAAAELESALDLLAAAGVEVTVTWPPDFLLPPATDALFATVLREAVTNVMRHSAARHCLVEAVRDDDRARVRVVNDGTEAVPSSPPGQGLANLTARAGALGGALTARPLPDGRFELSVDAARSARATSGTSLGSGPRTPRIP</sequence>
<gene>
    <name evidence="7" type="ORF">SAMN04489713_106176</name>
</gene>
<evidence type="ECO:0000313" key="7">
    <source>
        <dbReference type="EMBL" id="SFO46566.1"/>
    </source>
</evidence>
<feature type="transmembrane region" description="Helical" evidence="5">
    <location>
        <begin position="211"/>
        <end position="234"/>
    </location>
</feature>
<dbReference type="AlphaFoldDB" id="A0A1I5HEZ6"/>
<evidence type="ECO:0000256" key="1">
    <source>
        <dbReference type="ARBA" id="ARBA00022679"/>
    </source>
</evidence>
<evidence type="ECO:0000256" key="4">
    <source>
        <dbReference type="SAM" id="MobiDB-lite"/>
    </source>
</evidence>
<keyword evidence="5" id="KW-1133">Transmembrane helix</keyword>
<dbReference type="CDD" id="cd16917">
    <property type="entry name" value="HATPase_UhpB-NarQ-NarX-like"/>
    <property type="match status" value="1"/>
</dbReference>
<keyword evidence="5" id="KW-0812">Transmembrane</keyword>
<dbReference type="PANTHER" id="PTHR24421:SF63">
    <property type="entry name" value="SENSOR HISTIDINE KINASE DESK"/>
    <property type="match status" value="1"/>
</dbReference>
<evidence type="ECO:0000256" key="5">
    <source>
        <dbReference type="SAM" id="Phobius"/>
    </source>
</evidence>
<keyword evidence="1" id="KW-0808">Transferase</keyword>
<evidence type="ECO:0000259" key="6">
    <source>
        <dbReference type="Pfam" id="PF07730"/>
    </source>
</evidence>
<feature type="compositionally biased region" description="Low complexity" evidence="4">
    <location>
        <begin position="563"/>
        <end position="574"/>
    </location>
</feature>
<name>A0A1I5HEZ6_9ACTN</name>
<dbReference type="GO" id="GO:0000155">
    <property type="term" value="F:phosphorelay sensor kinase activity"/>
    <property type="evidence" value="ECO:0007669"/>
    <property type="project" value="InterPro"/>
</dbReference>
<evidence type="ECO:0000313" key="8">
    <source>
        <dbReference type="Proteomes" id="UP000183413"/>
    </source>
</evidence>
<keyword evidence="2 7" id="KW-0418">Kinase</keyword>
<feature type="transmembrane region" description="Helical" evidence="5">
    <location>
        <begin position="314"/>
        <end position="333"/>
    </location>
</feature>
<dbReference type="eggNOG" id="COG4585">
    <property type="taxonomic scope" value="Bacteria"/>
</dbReference>
<dbReference type="Gene3D" id="1.20.5.1930">
    <property type="match status" value="1"/>
</dbReference>
<keyword evidence="8" id="KW-1185">Reference proteome</keyword>
<dbReference type="Proteomes" id="UP000183413">
    <property type="component" value="Unassembled WGS sequence"/>
</dbReference>
<dbReference type="Pfam" id="PF07730">
    <property type="entry name" value="HisKA_3"/>
    <property type="match status" value="1"/>
</dbReference>
<dbReference type="GO" id="GO:0016020">
    <property type="term" value="C:membrane"/>
    <property type="evidence" value="ECO:0007669"/>
    <property type="project" value="InterPro"/>
</dbReference>
<accession>A0A1I5HEZ6</accession>
<dbReference type="PANTHER" id="PTHR24421">
    <property type="entry name" value="NITRATE/NITRITE SENSOR PROTEIN NARX-RELATED"/>
    <property type="match status" value="1"/>
</dbReference>
<dbReference type="RefSeq" id="WP_075021727.1">
    <property type="nucleotide sequence ID" value="NZ_FOVH01000006.1"/>
</dbReference>
<dbReference type="InterPro" id="IPR036890">
    <property type="entry name" value="HATPase_C_sf"/>
</dbReference>
<dbReference type="Gene3D" id="3.30.565.10">
    <property type="entry name" value="Histidine kinase-like ATPase, C-terminal domain"/>
    <property type="match status" value="1"/>
</dbReference>
<dbReference type="GO" id="GO:0046983">
    <property type="term" value="F:protein dimerization activity"/>
    <property type="evidence" value="ECO:0007669"/>
    <property type="project" value="InterPro"/>
</dbReference>
<dbReference type="SUPFAM" id="SSF55874">
    <property type="entry name" value="ATPase domain of HSP90 chaperone/DNA topoisomerase II/histidine kinase"/>
    <property type="match status" value="1"/>
</dbReference>
<feature type="transmembrane region" description="Helical" evidence="5">
    <location>
        <begin position="57"/>
        <end position="77"/>
    </location>
</feature>
<keyword evidence="3" id="KW-0902">Two-component regulatory system</keyword>
<evidence type="ECO:0000256" key="2">
    <source>
        <dbReference type="ARBA" id="ARBA00022777"/>
    </source>
</evidence>
<evidence type="ECO:0000256" key="3">
    <source>
        <dbReference type="ARBA" id="ARBA00023012"/>
    </source>
</evidence>
<dbReference type="EMBL" id="FOVH01000006">
    <property type="protein sequence ID" value="SFO46566.1"/>
    <property type="molecule type" value="Genomic_DNA"/>
</dbReference>